<dbReference type="EMBL" id="JAUSQU010000001">
    <property type="protein sequence ID" value="MDP9842273.1"/>
    <property type="molecule type" value="Genomic_DNA"/>
</dbReference>
<proteinExistence type="predicted"/>
<gene>
    <name evidence="1" type="ORF">J2853_001484</name>
</gene>
<evidence type="ECO:0000313" key="1">
    <source>
        <dbReference type="EMBL" id="MDP9842273.1"/>
    </source>
</evidence>
<keyword evidence="2" id="KW-1185">Reference proteome</keyword>
<dbReference type="Proteomes" id="UP001225356">
    <property type="component" value="Unassembled WGS sequence"/>
</dbReference>
<dbReference type="InterPro" id="IPR026483">
    <property type="entry name" value="Cas_Csx17"/>
</dbReference>
<name>A0ABT9Q6A8_9ACTN</name>
<organism evidence="1 2">
    <name type="scientific">Streptosporangium lutulentum</name>
    <dbReference type="NCBI Taxonomy" id="1461250"/>
    <lineage>
        <taxon>Bacteria</taxon>
        <taxon>Bacillati</taxon>
        <taxon>Actinomycetota</taxon>
        <taxon>Actinomycetes</taxon>
        <taxon>Streptosporangiales</taxon>
        <taxon>Streptosporangiaceae</taxon>
        <taxon>Streptosporangium</taxon>
    </lineage>
</organism>
<dbReference type="RefSeq" id="WP_307556202.1">
    <property type="nucleotide sequence ID" value="NZ_JAUSQU010000001.1"/>
</dbReference>
<reference evidence="1 2" key="1">
    <citation type="submission" date="2023-07" db="EMBL/GenBank/DDBJ databases">
        <title>Sequencing the genomes of 1000 actinobacteria strains.</title>
        <authorList>
            <person name="Klenk H.-P."/>
        </authorList>
    </citation>
    <scope>NUCLEOTIDE SEQUENCE [LARGE SCALE GENOMIC DNA]</scope>
    <source>
        <strain evidence="1 2">DSM 46740</strain>
    </source>
</reference>
<dbReference type="NCBIfam" id="TIGR04113">
    <property type="entry name" value="cas_csx17"/>
    <property type="match status" value="1"/>
</dbReference>
<protein>
    <submittedName>
        <fullName evidence="1">CRISPR-associated protein Csx17</fullName>
    </submittedName>
</protein>
<accession>A0ABT9Q6A8</accession>
<sequence length="739" mass="79420">MSSIMLRGCAATTLAGYLQALGLLRVLTLQRDPGARLHWVGNRPVLTTGLDHEELLDWLIDAYRPSPIISPWNSGSGFAGNGKSPAAERALTAIADSTTERLAPLRAAIHAGRAVVVEARRRSYGGTGEELWAKEHKTDVIQLCRNMLPDDALLWIDAAVALTAAHPAYNPLAGTGGNFGRQELSATFLQRLLVLIGPDADRTRSRRWGQAVLMGDESVPYLRETVGQYDPGRAGGIHSSPGEKSDDSGFVNPWANVLTLEGVLLFAGATVRRHGTEASSAALPFLTRSTAVGHSTAAEAETVKGELWAPLWPRPATLAEIGQLLGEGRATWRGRQARTGLDFVLAVAALGVDRGIGSFSRFVIAERLGQNPLAVAAGRVQVRRHPEERLLRAPYDWVRRVQRAGLLPAGIATAVRQVEREIYAVATGEGPGALRRFVIAFGRLHEAVARSGAIRAQVPPFSSRETSWAPVLGDGGEELRIALGYAGLRDARPRPHAGLRELLTRISISAAAGLTWSDQPATGIEITGSTLAKALAEAHRRRTFLPPAADSRPGAKDLPTEPISSRAAFPHGRWVPAALLERFTLGDTNDELIADYLRGLLVLGCDAKAAEPFGDEDRHARHPIIRIFLPFFGTHALNMQIGTPPRPVTIDFSPRADWVPRLIAAGPSNVLADVLLRLKLAGCPPVVTEPALRANRIDGVRLAAALLLLVPPAHRIRALNATCQIPTPDLSDQNEGILT</sequence>
<evidence type="ECO:0000313" key="2">
    <source>
        <dbReference type="Proteomes" id="UP001225356"/>
    </source>
</evidence>
<comment type="caution">
    <text evidence="1">The sequence shown here is derived from an EMBL/GenBank/DDBJ whole genome shotgun (WGS) entry which is preliminary data.</text>
</comment>